<feature type="transmembrane region" description="Helical" evidence="1">
    <location>
        <begin position="206"/>
        <end position="228"/>
    </location>
</feature>
<comment type="caution">
    <text evidence="2">The sequence shown here is derived from an EMBL/GenBank/DDBJ whole genome shotgun (WGS) entry which is preliminary data.</text>
</comment>
<evidence type="ECO:0000313" key="2">
    <source>
        <dbReference type="EMBL" id="EGC03853.1"/>
    </source>
</evidence>
<dbReference type="STRING" id="246199.CUS_6395"/>
<sequence length="311" mass="35689">MLKNEMRRFVKSKAFVVFLLLFTAISALNLYSNYNHAVNDYDCYKHDYESYLSEGMTEEEIKAEIERGYTILLQDKSFFKSDLFLENPLPYYIEATQKDVNVFAPVNLLSLVIEPVISIAVIFVTFLASICVTDDIKNKTIRNHVLRYGKTKYILSKIVSTIMKNLLVVFITLILAYIAGHVIYSKLSTDITGIDLTVTDLNKSNYAVQILVLIAAVIFYSVIGVFLGIVFRKSYFCLIIVLIKSFLPFNFKYDISNVINHFMAKIYIFEGAFVHLQQTEEMSDMMHLIPVGATALMIAFMLIFFKKRSAY</sequence>
<keyword evidence="1" id="KW-0472">Membrane</keyword>
<feature type="transmembrane region" description="Helical" evidence="1">
    <location>
        <begin position="235"/>
        <end position="253"/>
    </location>
</feature>
<dbReference type="AlphaFoldDB" id="E9S9U4"/>
<accession>E9S9U4</accession>
<reference evidence="2 3" key="1">
    <citation type="submission" date="2011-02" db="EMBL/GenBank/DDBJ databases">
        <authorList>
            <person name="Nelson K.E."/>
            <person name="Sutton G."/>
            <person name="Torralba M."/>
            <person name="Durkin S."/>
            <person name="Harkins D."/>
            <person name="Montgomery R."/>
            <person name="Ziemer C."/>
            <person name="Klaassens E."/>
            <person name="Ocuiv P."/>
            <person name="Morrison M."/>
        </authorList>
    </citation>
    <scope>NUCLEOTIDE SEQUENCE [LARGE SCALE GENOMIC DNA]</scope>
    <source>
        <strain evidence="2 3">8</strain>
    </source>
</reference>
<feature type="transmembrane region" description="Helical" evidence="1">
    <location>
        <begin position="154"/>
        <end position="179"/>
    </location>
</feature>
<keyword evidence="3" id="KW-1185">Reference proteome</keyword>
<keyword evidence="1" id="KW-0812">Transmembrane</keyword>
<evidence type="ECO:0000313" key="3">
    <source>
        <dbReference type="Proteomes" id="UP000004259"/>
    </source>
</evidence>
<keyword evidence="1" id="KW-1133">Transmembrane helix</keyword>
<dbReference type="Proteomes" id="UP000004259">
    <property type="component" value="Unassembled WGS sequence"/>
</dbReference>
<evidence type="ECO:0000256" key="1">
    <source>
        <dbReference type="SAM" id="Phobius"/>
    </source>
</evidence>
<feature type="transmembrane region" description="Helical" evidence="1">
    <location>
        <begin position="285"/>
        <end position="305"/>
    </location>
</feature>
<organism evidence="2 3">
    <name type="scientific">Ruminococcus albus 8</name>
    <dbReference type="NCBI Taxonomy" id="246199"/>
    <lineage>
        <taxon>Bacteria</taxon>
        <taxon>Bacillati</taxon>
        <taxon>Bacillota</taxon>
        <taxon>Clostridia</taxon>
        <taxon>Eubacteriales</taxon>
        <taxon>Oscillospiraceae</taxon>
        <taxon>Ruminococcus</taxon>
    </lineage>
</organism>
<dbReference type="EMBL" id="ADKM02000050">
    <property type="protein sequence ID" value="EGC03853.1"/>
    <property type="molecule type" value="Genomic_DNA"/>
</dbReference>
<proteinExistence type="predicted"/>
<protein>
    <submittedName>
        <fullName evidence="2">Conserved domain protein</fullName>
    </submittedName>
</protein>
<feature type="transmembrane region" description="Helical" evidence="1">
    <location>
        <begin position="108"/>
        <end position="133"/>
    </location>
</feature>
<name>E9S9U4_RUMAL</name>
<gene>
    <name evidence="2" type="ORF">CUS_6395</name>
</gene>